<dbReference type="HAMAP" id="MF_01678">
    <property type="entry name" value="Salvage_MtnA"/>
    <property type="match status" value="1"/>
</dbReference>
<proteinExistence type="inferred from homology"/>
<dbReference type="PANTHER" id="PTHR43475:SF1">
    <property type="entry name" value="METHYLTHIORIBOSE-1-PHOSPHATE ISOMERASE"/>
    <property type="match status" value="1"/>
</dbReference>
<evidence type="ECO:0000256" key="4">
    <source>
        <dbReference type="ARBA" id="ARBA00058145"/>
    </source>
</evidence>
<dbReference type="Pfam" id="PF01008">
    <property type="entry name" value="IF-2B"/>
    <property type="match status" value="1"/>
</dbReference>
<dbReference type="GO" id="GO:0046523">
    <property type="term" value="F:S-methyl-5-thioribose-1-phosphate isomerase activity"/>
    <property type="evidence" value="ECO:0007669"/>
    <property type="project" value="UniProtKB-UniRule"/>
</dbReference>
<dbReference type="NCBIfam" id="TIGR00524">
    <property type="entry name" value="eIF-2B_rel"/>
    <property type="match status" value="1"/>
</dbReference>
<comment type="pathway">
    <text evidence="5">Amino-acid biosynthesis; L-methionine biosynthesis via salvage pathway; L-methionine from S-methyl-5-thio-alpha-D-ribose 1-phosphate: step 1/6.</text>
</comment>
<dbReference type="EMBL" id="NRRY01000009">
    <property type="protein sequence ID" value="MBK1618314.1"/>
    <property type="molecule type" value="Genomic_DNA"/>
</dbReference>
<feature type="binding site" evidence="5">
    <location>
        <begin position="252"/>
        <end position="253"/>
    </location>
    <ligand>
        <name>substrate</name>
    </ligand>
</feature>
<dbReference type="PANTHER" id="PTHR43475">
    <property type="entry name" value="METHYLTHIORIBOSE-1-PHOSPHATE ISOMERASE"/>
    <property type="match status" value="1"/>
</dbReference>
<dbReference type="InterPro" id="IPR005251">
    <property type="entry name" value="IF-M1Pi"/>
</dbReference>
<evidence type="ECO:0000313" key="7">
    <source>
        <dbReference type="Proteomes" id="UP001138768"/>
    </source>
</evidence>
<name>A0A9X1B3S8_9GAMM</name>
<dbReference type="FunFam" id="1.20.120.420:FF:000003">
    <property type="entry name" value="Methylthioribose-1-phosphate isomerase"/>
    <property type="match status" value="1"/>
</dbReference>
<organism evidence="6 7">
    <name type="scientific">Lamprobacter modestohalophilus</name>
    <dbReference type="NCBI Taxonomy" id="1064514"/>
    <lineage>
        <taxon>Bacteria</taxon>
        <taxon>Pseudomonadati</taxon>
        <taxon>Pseudomonadota</taxon>
        <taxon>Gammaproteobacteria</taxon>
        <taxon>Chromatiales</taxon>
        <taxon>Chromatiaceae</taxon>
        <taxon>Lamprobacter</taxon>
    </lineage>
</organism>
<protein>
    <recommendedName>
        <fullName evidence="5">Methylthioribose-1-phosphate isomerase</fullName>
        <shortName evidence="5">M1Pi</shortName>
        <shortName evidence="5">MTR-1-P isomerase</shortName>
        <ecNumber evidence="5">5.3.1.23</ecNumber>
    </recommendedName>
    <alternativeName>
        <fullName evidence="5">S-methyl-5-thioribose-1-phosphate isomerase</fullName>
    </alternativeName>
</protein>
<dbReference type="Gene3D" id="3.40.50.10470">
    <property type="entry name" value="Translation initiation factor eif-2b, domain 2"/>
    <property type="match status" value="1"/>
</dbReference>
<comment type="similarity">
    <text evidence="5">Belongs to the EIF-2B alpha/beta/delta subunits family. MtnA subfamily.</text>
</comment>
<dbReference type="InterPro" id="IPR027363">
    <property type="entry name" value="M1Pi_N"/>
</dbReference>
<dbReference type="SUPFAM" id="SSF100950">
    <property type="entry name" value="NagB/RpiA/CoA transferase-like"/>
    <property type="match status" value="1"/>
</dbReference>
<feature type="active site" description="Proton donor" evidence="5">
    <location>
        <position position="242"/>
    </location>
</feature>
<dbReference type="InterPro" id="IPR000649">
    <property type="entry name" value="IF-2B-related"/>
</dbReference>
<evidence type="ECO:0000256" key="3">
    <source>
        <dbReference type="ARBA" id="ARBA00051169"/>
    </source>
</evidence>
<feature type="binding site" evidence="5">
    <location>
        <position position="201"/>
    </location>
    <ligand>
        <name>substrate</name>
    </ligand>
</feature>
<keyword evidence="5" id="KW-0486">Methionine biosynthesis</keyword>
<dbReference type="RefSeq" id="WP_200241444.1">
    <property type="nucleotide sequence ID" value="NZ_NRRY01000009.1"/>
</dbReference>
<dbReference type="InterPro" id="IPR011559">
    <property type="entry name" value="Initiation_fac_2B_a/b/d"/>
</dbReference>
<dbReference type="InterPro" id="IPR042529">
    <property type="entry name" value="IF_2B-like_C"/>
</dbReference>
<comment type="catalytic activity">
    <reaction evidence="3">
        <text>5-(methylsulfanyl)-alpha-D-ribose 1-phosphate = 5-(methylsulfanyl)-D-ribulose 1-phosphate</text>
        <dbReference type="Rhea" id="RHEA:19989"/>
        <dbReference type="ChEBI" id="CHEBI:58533"/>
        <dbReference type="ChEBI" id="CHEBI:58548"/>
        <dbReference type="EC" id="5.3.1.23"/>
    </reaction>
    <physiologicalReaction direction="left-to-right" evidence="3">
        <dbReference type="Rhea" id="RHEA:19990"/>
    </physiologicalReaction>
</comment>
<comment type="function">
    <text evidence="4">Catalyzes the interconversion of methylthioribose-1-phosphate (MTR-1-P) into methylthioribulose-1-phosphate (MTRu-1-P). Also catalyzes the interconversion of 5-deoxyribose 1-phosphate and 5-deoxyribulose 1-phosphate. Part of a bifunctional DHAP-shunt salvage pathway for SAM by-products.</text>
</comment>
<dbReference type="Gene3D" id="1.20.120.420">
    <property type="entry name" value="translation initiation factor eif-2b, domain 1"/>
    <property type="match status" value="1"/>
</dbReference>
<keyword evidence="7" id="KW-1185">Reference proteome</keyword>
<comment type="catalytic activity">
    <reaction evidence="2">
        <text>5-deoxy-alpha-D-ribose 1-phosphate = 5-deoxy-D-ribulose 1-phosphate</text>
        <dbReference type="Rhea" id="RHEA:61296"/>
        <dbReference type="ChEBI" id="CHEBI:58749"/>
        <dbReference type="ChEBI" id="CHEBI:144504"/>
    </reaction>
    <physiologicalReaction direction="left-to-right" evidence="2">
        <dbReference type="Rhea" id="RHEA:61297"/>
    </physiologicalReaction>
</comment>
<accession>A0A9X1B3S8</accession>
<keyword evidence="5" id="KW-0028">Amino-acid biosynthesis</keyword>
<dbReference type="NCBIfam" id="TIGR00512">
    <property type="entry name" value="salvage_mtnA"/>
    <property type="match status" value="1"/>
</dbReference>
<dbReference type="Proteomes" id="UP001138768">
    <property type="component" value="Unassembled WGS sequence"/>
</dbReference>
<feature type="site" description="Transition state stabilizer" evidence="5">
    <location>
        <position position="162"/>
    </location>
</feature>
<dbReference type="NCBIfam" id="NF004326">
    <property type="entry name" value="PRK05720.1"/>
    <property type="match status" value="1"/>
</dbReference>
<dbReference type="GO" id="GO:0019509">
    <property type="term" value="P:L-methionine salvage from methylthioadenosine"/>
    <property type="evidence" value="ECO:0007669"/>
    <property type="project" value="UniProtKB-UniRule"/>
</dbReference>
<evidence type="ECO:0000313" key="6">
    <source>
        <dbReference type="EMBL" id="MBK1618314.1"/>
    </source>
</evidence>
<dbReference type="InterPro" id="IPR037171">
    <property type="entry name" value="NagB/RpiA_transferase-like"/>
</dbReference>
<evidence type="ECO:0000256" key="1">
    <source>
        <dbReference type="ARBA" id="ARBA00023235"/>
    </source>
</evidence>
<gene>
    <name evidence="5 6" type="primary">mtnA</name>
    <name evidence="6" type="ORF">CKO42_07640</name>
</gene>
<evidence type="ECO:0000256" key="2">
    <source>
        <dbReference type="ARBA" id="ARBA00050906"/>
    </source>
</evidence>
<feature type="binding site" evidence="5">
    <location>
        <begin position="54"/>
        <end position="56"/>
    </location>
    <ligand>
        <name>substrate</name>
    </ligand>
</feature>
<comment type="caution">
    <text evidence="6">The sequence shown here is derived from an EMBL/GenBank/DDBJ whole genome shotgun (WGS) entry which is preliminary data.</text>
</comment>
<dbReference type="AlphaFoldDB" id="A0A9X1B3S8"/>
<keyword evidence="1 5" id="KW-0413">Isomerase</keyword>
<dbReference type="FunFam" id="3.40.50.10470:FF:000006">
    <property type="entry name" value="Methylthioribose-1-phosphate isomerase"/>
    <property type="match status" value="1"/>
</dbReference>
<reference evidence="6 7" key="1">
    <citation type="journal article" date="2020" name="Microorganisms">
        <title>Osmotic Adaptation and Compatible Solute Biosynthesis of Phototrophic Bacteria as Revealed from Genome Analyses.</title>
        <authorList>
            <person name="Imhoff J.F."/>
            <person name="Rahn T."/>
            <person name="Kunzel S."/>
            <person name="Keller A."/>
            <person name="Neulinger S.C."/>
        </authorList>
    </citation>
    <scope>NUCLEOTIDE SEQUENCE [LARGE SCALE GENOMIC DNA]</scope>
    <source>
        <strain evidence="6 7">DSM 25653</strain>
    </source>
</reference>
<feature type="binding site" evidence="5">
    <location>
        <position position="97"/>
    </location>
    <ligand>
        <name>substrate</name>
    </ligand>
</feature>
<evidence type="ECO:0000256" key="5">
    <source>
        <dbReference type="HAMAP-Rule" id="MF_01678"/>
    </source>
</evidence>
<sequence length="352" mass="37449">MKPHALVAHPDNAIVWHEDQLFLLDQRALPAETRFVVCENAAETARAIKDMVVRGAPAIGVTAAYGVVLSVRDHFQRSPADWRPGVDQDLKVLAAARPTAINLFWALERMRELLDQLDQLDPVPALLIEALRIHREDVAANQAMGDLGAALIEGPTDVITHCNAGALATGGYGTALGVVRSAYAAGKLGRVYADETRPWLQGSRLTAWELDQSGIPVTVQADNVAASLMARGGIGWVIVGSDRIAANGDVCNKIGTYGLAVLARYHGVRFMVAAPTSTIDLSVARGADIPIEERAADEVLSCGGTRVGPEAVGAHNPVFDVTPAELVDVIVTERGVIEQPTAEKLAALMAQR</sequence>
<dbReference type="EC" id="5.3.1.23" evidence="5"/>